<feature type="transmembrane region" description="Helical" evidence="10">
    <location>
        <begin position="296"/>
        <end position="314"/>
    </location>
</feature>
<organism evidence="15 16">
    <name type="scientific">Parapedobacter koreensis</name>
    <dbReference type="NCBI Taxonomy" id="332977"/>
    <lineage>
        <taxon>Bacteria</taxon>
        <taxon>Pseudomonadati</taxon>
        <taxon>Bacteroidota</taxon>
        <taxon>Sphingobacteriia</taxon>
        <taxon>Sphingobacteriales</taxon>
        <taxon>Sphingobacteriaceae</taxon>
        <taxon>Parapedobacter</taxon>
    </lineage>
</organism>
<evidence type="ECO:0000256" key="9">
    <source>
        <dbReference type="RuleBase" id="RU000320"/>
    </source>
</evidence>
<dbReference type="RefSeq" id="WP_090607285.1">
    <property type="nucleotide sequence ID" value="NZ_FNZR01000007.1"/>
</dbReference>
<dbReference type="PANTHER" id="PTHR43373">
    <property type="entry name" value="NA(+)/H(+) ANTIPORTER SUBUNIT"/>
    <property type="match status" value="1"/>
</dbReference>
<protein>
    <submittedName>
        <fullName evidence="15">Multisubunit sodium/proton antiporter, MrpA subunit</fullName>
    </submittedName>
</protein>
<evidence type="ECO:0000259" key="11">
    <source>
        <dbReference type="Pfam" id="PF00361"/>
    </source>
</evidence>
<keyword evidence="3" id="KW-0050">Antiport</keyword>
<feature type="transmembrane region" description="Helical" evidence="10">
    <location>
        <begin position="107"/>
        <end position="124"/>
    </location>
</feature>
<reference evidence="16" key="1">
    <citation type="submission" date="2016-10" db="EMBL/GenBank/DDBJ databases">
        <authorList>
            <person name="Varghese N."/>
            <person name="Submissions S."/>
        </authorList>
    </citation>
    <scope>NUCLEOTIDE SEQUENCE [LARGE SCALE GENOMIC DNA]</scope>
    <source>
        <strain evidence="16">Jip14</strain>
    </source>
</reference>
<accession>A0A1H7RSS9</accession>
<evidence type="ECO:0000313" key="16">
    <source>
        <dbReference type="Proteomes" id="UP000198916"/>
    </source>
</evidence>
<dbReference type="STRING" id="332977.SAMN05421740_107278"/>
<evidence type="ECO:0000259" key="13">
    <source>
        <dbReference type="Pfam" id="PF13244"/>
    </source>
</evidence>
<dbReference type="PRINTS" id="PR01434">
    <property type="entry name" value="NADHDHGNASE5"/>
</dbReference>
<dbReference type="GO" id="GO:0015297">
    <property type="term" value="F:antiporter activity"/>
    <property type="evidence" value="ECO:0007669"/>
    <property type="project" value="UniProtKB-KW"/>
</dbReference>
<feature type="transmembrane region" description="Helical" evidence="10">
    <location>
        <begin position="268"/>
        <end position="289"/>
    </location>
</feature>
<evidence type="ECO:0000259" key="12">
    <source>
        <dbReference type="Pfam" id="PF00662"/>
    </source>
</evidence>
<dbReference type="AlphaFoldDB" id="A0A1H7RSS9"/>
<feature type="domain" description="NADH:quinone oxidoreductase/Mrp antiporter transmembrane" evidence="11">
    <location>
        <begin position="124"/>
        <end position="408"/>
    </location>
</feature>
<evidence type="ECO:0000256" key="5">
    <source>
        <dbReference type="ARBA" id="ARBA00022692"/>
    </source>
</evidence>
<keyword evidence="8 10" id="KW-0472">Membrane</keyword>
<keyword evidence="2" id="KW-0813">Transport</keyword>
<evidence type="ECO:0000256" key="8">
    <source>
        <dbReference type="ARBA" id="ARBA00023136"/>
    </source>
</evidence>
<name>A0A1H7RSS9_9SPHI</name>
<dbReference type="InterPro" id="IPR025383">
    <property type="entry name" value="MrpA_C/MbhD"/>
</dbReference>
<dbReference type="GO" id="GO:0005886">
    <property type="term" value="C:plasma membrane"/>
    <property type="evidence" value="ECO:0007669"/>
    <property type="project" value="UniProtKB-SubCell"/>
</dbReference>
<feature type="transmembrane region" description="Helical" evidence="10">
    <location>
        <begin position="656"/>
        <end position="673"/>
    </location>
</feature>
<feature type="transmembrane region" description="Helical" evidence="10">
    <location>
        <begin position="402"/>
        <end position="425"/>
    </location>
</feature>
<feature type="transmembrane region" description="Helical" evidence="10">
    <location>
        <begin position="159"/>
        <end position="181"/>
    </location>
</feature>
<comment type="subcellular location">
    <subcellularLocation>
        <location evidence="1">Cell membrane</location>
        <topology evidence="1">Multi-pass membrane protein</topology>
    </subcellularLocation>
    <subcellularLocation>
        <location evidence="9">Membrane</location>
        <topology evidence="9">Multi-pass membrane protein</topology>
    </subcellularLocation>
</comment>
<dbReference type="NCBIfam" id="NF009287">
    <property type="entry name" value="PRK12647.1"/>
    <property type="match status" value="1"/>
</dbReference>
<evidence type="ECO:0000256" key="4">
    <source>
        <dbReference type="ARBA" id="ARBA00022475"/>
    </source>
</evidence>
<dbReference type="Proteomes" id="UP000198916">
    <property type="component" value="Unassembled WGS sequence"/>
</dbReference>
<dbReference type="InterPro" id="IPR001516">
    <property type="entry name" value="Proton_antipo_N"/>
</dbReference>
<dbReference type="InterPro" id="IPR050616">
    <property type="entry name" value="CPA3_Na-H_Antiporter_A"/>
</dbReference>
<feature type="domain" description="MrpA C-terminal/MbhD" evidence="13">
    <location>
        <begin position="607"/>
        <end position="670"/>
    </location>
</feature>
<evidence type="ECO:0000256" key="10">
    <source>
        <dbReference type="SAM" id="Phobius"/>
    </source>
</evidence>
<evidence type="ECO:0000256" key="2">
    <source>
        <dbReference type="ARBA" id="ARBA00022448"/>
    </source>
</evidence>
<feature type="transmembrane region" description="Helical" evidence="10">
    <location>
        <begin position="201"/>
        <end position="217"/>
    </location>
</feature>
<evidence type="ECO:0000256" key="1">
    <source>
        <dbReference type="ARBA" id="ARBA00004651"/>
    </source>
</evidence>
<feature type="transmembrane region" description="Helical" evidence="10">
    <location>
        <begin position="6"/>
        <end position="22"/>
    </location>
</feature>
<gene>
    <name evidence="15" type="ORF">SAMN05421740_107278</name>
</gene>
<dbReference type="Pfam" id="PF13244">
    <property type="entry name" value="MbhD"/>
    <property type="match status" value="1"/>
</dbReference>
<feature type="transmembrane region" description="Helical" evidence="10">
    <location>
        <begin position="597"/>
        <end position="616"/>
    </location>
</feature>
<keyword evidence="7" id="KW-0406">Ion transport</keyword>
<dbReference type="EMBL" id="FNZR01000007">
    <property type="protein sequence ID" value="SEL63059.1"/>
    <property type="molecule type" value="Genomic_DNA"/>
</dbReference>
<dbReference type="PANTHER" id="PTHR43373:SF1">
    <property type="entry name" value="NA(+)_H(+) ANTIPORTER SUBUNIT A"/>
    <property type="match status" value="1"/>
</dbReference>
<feature type="transmembrane region" description="Helical" evidence="10">
    <location>
        <begin position="27"/>
        <end position="45"/>
    </location>
</feature>
<sequence>MLFAILAGFIVSLLYIPFGRFLKGRLAVLASLLPIGLFTYFAAFIPDIQDGASIAFHQPWVPSLGINFDFQLDGLSLLFSLLITGIGSLVFLYAAAYLKGHPYLDRFYAYLSLFMAAMLGVVLADNVLLLFIFWELTSISSFFLIGFNNDNADSRKSALVALGVTGGGGFLLMAGLILMGHLSGSYSIQEMIATNEYLKGHALYGLILLLVFVGAFTKSAQFPFHFWLPGAMKAPTPISAYLHSATMVKAGVYLLARLYPVLGGTDYWTYPLIIIGGITMLYGAFHSIFRTDLKGILAYSTISALGILVFLIGIGTPQSLLAAAVFILVHALYKAALFLTTGVIDHETGTRDVTQLSGLRKVLFPLAIAGLLAALSSAGLPFTFGFIGKDLVYEATLHTDGILPLVLTGLAVVTNIFLLYAGLLAGLKPFAGRLPERYSAIHLPHALMWAPPLLLAILGIAFGAFPALADASLLNPAATAMINEAIDSPLKIWHGFNTVLLLSGITLALGVALYLARKPSAHGLAWIERFNPLSPKHLIASLTRAVHRFAIRYTRTLHNGFLRVYLLRIIIFAVLLLAFRLFSGGAIRLIPDQLSPVGIYEIAVVGILVAAIYLAVTSTSRLTAVVATSVIGYGMCLLFVFYSAPDLAMTQFTIDTLTVVLFVLVLFRLPSFLNLANRGTRIRDWLVASAFGAVIALIGIQVLNQPIDDTISKFYGDNAYVLAKGKNVVNVILVDFRGFDTMFEIVVLSIAAIGVFSLLKLRLKASEKE</sequence>
<keyword evidence="4" id="KW-1003">Cell membrane</keyword>
<dbReference type="Pfam" id="PF00361">
    <property type="entry name" value="Proton_antipo_M"/>
    <property type="match status" value="1"/>
</dbReference>
<feature type="transmembrane region" description="Helical" evidence="10">
    <location>
        <begin position="565"/>
        <end position="591"/>
    </location>
</feature>
<feature type="transmembrane region" description="Helical" evidence="10">
    <location>
        <begin position="492"/>
        <end position="516"/>
    </location>
</feature>
<feature type="transmembrane region" description="Helical" evidence="10">
    <location>
        <begin position="741"/>
        <end position="759"/>
    </location>
</feature>
<dbReference type="Pfam" id="PF20501">
    <property type="entry name" value="MbhE"/>
    <property type="match status" value="1"/>
</dbReference>
<evidence type="ECO:0000313" key="15">
    <source>
        <dbReference type="EMBL" id="SEL63059.1"/>
    </source>
</evidence>
<feature type="transmembrane region" description="Helical" evidence="10">
    <location>
        <begin position="685"/>
        <end position="703"/>
    </location>
</feature>
<feature type="transmembrane region" description="Helical" evidence="10">
    <location>
        <begin position="320"/>
        <end position="341"/>
    </location>
</feature>
<dbReference type="InterPro" id="IPR001750">
    <property type="entry name" value="ND/Mrp_TM"/>
</dbReference>
<evidence type="ECO:0000256" key="6">
    <source>
        <dbReference type="ARBA" id="ARBA00022989"/>
    </source>
</evidence>
<feature type="domain" description="MrpA C-terminal/MbhE" evidence="14">
    <location>
        <begin position="681"/>
        <end position="760"/>
    </location>
</feature>
<feature type="transmembrane region" description="Helical" evidence="10">
    <location>
        <begin position="74"/>
        <end position="95"/>
    </location>
</feature>
<dbReference type="OrthoDB" id="9807568at2"/>
<dbReference type="Pfam" id="PF00662">
    <property type="entry name" value="Proton_antipo_N"/>
    <property type="match status" value="1"/>
</dbReference>
<dbReference type="GO" id="GO:0006811">
    <property type="term" value="P:monoatomic ion transport"/>
    <property type="evidence" value="ECO:0007669"/>
    <property type="project" value="UniProtKB-KW"/>
</dbReference>
<keyword evidence="5 9" id="KW-0812">Transmembrane</keyword>
<evidence type="ECO:0000256" key="7">
    <source>
        <dbReference type="ARBA" id="ARBA00023065"/>
    </source>
</evidence>
<proteinExistence type="predicted"/>
<feature type="transmembrane region" description="Helical" evidence="10">
    <location>
        <begin position="362"/>
        <end position="382"/>
    </location>
</feature>
<feature type="domain" description="NADH-Ubiquinone oxidoreductase (complex I) chain 5 N-terminal" evidence="12">
    <location>
        <begin position="63"/>
        <end position="108"/>
    </location>
</feature>
<dbReference type="InterPro" id="IPR046806">
    <property type="entry name" value="MrpA_C/MbhE"/>
</dbReference>
<keyword evidence="6 10" id="KW-1133">Transmembrane helix</keyword>
<evidence type="ECO:0000256" key="3">
    <source>
        <dbReference type="ARBA" id="ARBA00022449"/>
    </source>
</evidence>
<feature type="transmembrane region" description="Helical" evidence="10">
    <location>
        <begin position="446"/>
        <end position="469"/>
    </location>
</feature>
<keyword evidence="16" id="KW-1185">Reference proteome</keyword>
<evidence type="ECO:0000259" key="14">
    <source>
        <dbReference type="Pfam" id="PF20501"/>
    </source>
</evidence>
<feature type="transmembrane region" description="Helical" evidence="10">
    <location>
        <begin position="623"/>
        <end position="644"/>
    </location>
</feature>